<keyword evidence="3" id="KW-0548">Nucleotidyltransferase</keyword>
<evidence type="ECO:0000256" key="1">
    <source>
        <dbReference type="SAM" id="MobiDB-lite"/>
    </source>
</evidence>
<proteinExistence type="predicted"/>
<feature type="compositionally biased region" description="Basic residues" evidence="1">
    <location>
        <begin position="314"/>
        <end position="323"/>
    </location>
</feature>
<dbReference type="SUPFAM" id="SSF53098">
    <property type="entry name" value="Ribonuclease H-like"/>
    <property type="match status" value="1"/>
</dbReference>
<sequence>MLKVSPWKGVICFGDRLELPEQLSRVYSTFHVSKLKKCMADEPLAIPLDEIQVDDTLNFIEEPVEIMDREVKRLKQSRILIVKVRWNSRRGPEFTWEREDQMQKKYPHLFPNSAPMADNTIELPEELKNVHNTFHVSNIKKCLSNESLVIPMKELRLDDKLSFVKEPVEIMDREVKQLKQSRILIVKVRWNSKRGPEFTWEREDEIHAEYPHLFSNITSKLASAAIFVKMGVLQRRYRCCHNPRQSLSVFIRLRRKRSRSPRHGPKDRKRKEGTVFKRLGGKDRSTSAYSSSRQQSSRYTKGFSKCEDSENGHWKSKSRKQRPREKNDDLSRPWGRKKSLPSWKQHEGGQKHNFKKGGGFRNQQRLERKQDRFTLLTKTPKEIPALEKGKFKTLPPMTTPVEKRNEMIRAEKLSHLIKELKHNSGKDQPKKKGETAAKDKPLPIWMVQTWQKVAKQKIMQSFSPNLEISFPSFGDDKGTKGPMIIEAEIGGHIIHRMYVDGGSPSKSYTNTASTGSVVRASSPHNGILGRSGLKQIQVVPSTTHGMLKFPVKGGVLTLRSSKIILIESAMVSGPEEQPLVVSKVPEERIKIAINLEHPGQTVMIGSGLTKEGRDELCELLQNNLDIFAWTPADMTGVPRMCVDFKDLNKAFPKDGYPLPEIDWKVESLCGFPFKCFLDAYKGYHQIQKAEEDEEKTAFITSQGIFRYTKMPFGLRNAGATYQRLVDKAFHKQIDRNLEVTLRKINMKLNPKKCTFRVEEGMFLGYQVNTKGIKISGKVSRKIISILQNTQKVHKKSDFLWTEEVESAFKQMKEIIAELLMLTAPVQKEELIVYLAASREVVSVILMTERGTKQMPIYFVSRALRGPKINYTSMEKLVLALLYASKRLKRPEEESPNTIMEAEEKLPVLWTLFTNGSSCVDGSGARMILTNLEGKEFTYALWFQFDATNNEAEYEALIAGLRITE</sequence>
<feature type="domain" description="RNase H type-1" evidence="2">
    <location>
        <begin position="905"/>
        <end position="964"/>
    </location>
</feature>
<accession>A0A6L2MZQ6</accession>
<dbReference type="Gene3D" id="3.30.70.270">
    <property type="match status" value="1"/>
</dbReference>
<feature type="compositionally biased region" description="Basic residues" evidence="1">
    <location>
        <begin position="253"/>
        <end position="269"/>
    </location>
</feature>
<gene>
    <name evidence="3" type="ORF">Tci_051406</name>
</gene>
<evidence type="ECO:0000259" key="2">
    <source>
        <dbReference type="PROSITE" id="PS50879"/>
    </source>
</evidence>
<feature type="compositionally biased region" description="Basic and acidic residues" evidence="1">
    <location>
        <begin position="270"/>
        <end position="285"/>
    </location>
</feature>
<dbReference type="InterPro" id="IPR043128">
    <property type="entry name" value="Rev_trsase/Diguanyl_cyclase"/>
</dbReference>
<organism evidence="3">
    <name type="scientific">Tanacetum cinerariifolium</name>
    <name type="common">Dalmatian daisy</name>
    <name type="synonym">Chrysanthemum cinerariifolium</name>
    <dbReference type="NCBI Taxonomy" id="118510"/>
    <lineage>
        <taxon>Eukaryota</taxon>
        <taxon>Viridiplantae</taxon>
        <taxon>Streptophyta</taxon>
        <taxon>Embryophyta</taxon>
        <taxon>Tracheophyta</taxon>
        <taxon>Spermatophyta</taxon>
        <taxon>Magnoliopsida</taxon>
        <taxon>eudicotyledons</taxon>
        <taxon>Gunneridae</taxon>
        <taxon>Pentapetalae</taxon>
        <taxon>asterids</taxon>
        <taxon>campanulids</taxon>
        <taxon>Asterales</taxon>
        <taxon>Asteraceae</taxon>
        <taxon>Asteroideae</taxon>
        <taxon>Anthemideae</taxon>
        <taxon>Anthemidinae</taxon>
        <taxon>Tanacetum</taxon>
    </lineage>
</organism>
<dbReference type="SUPFAM" id="SSF56672">
    <property type="entry name" value="DNA/RNA polymerases"/>
    <property type="match status" value="1"/>
</dbReference>
<dbReference type="GO" id="GO:0004523">
    <property type="term" value="F:RNA-DNA hybrid ribonuclease activity"/>
    <property type="evidence" value="ECO:0007669"/>
    <property type="project" value="InterPro"/>
</dbReference>
<dbReference type="InterPro" id="IPR043502">
    <property type="entry name" value="DNA/RNA_pol_sf"/>
</dbReference>
<dbReference type="InterPro" id="IPR041577">
    <property type="entry name" value="RT_RNaseH_2"/>
</dbReference>
<dbReference type="Gene3D" id="3.10.10.10">
    <property type="entry name" value="HIV Type 1 Reverse Transcriptase, subunit A, domain 1"/>
    <property type="match status" value="1"/>
</dbReference>
<feature type="region of interest" description="Disordered" evidence="1">
    <location>
        <begin position="253"/>
        <end position="380"/>
    </location>
</feature>
<dbReference type="PANTHER" id="PTHR46148:SF59">
    <property type="entry name" value="NUCLEOTIDYLTRANSFERASE, RIBONUCLEASE H"/>
    <property type="match status" value="1"/>
</dbReference>
<dbReference type="EMBL" id="BKCJ010007869">
    <property type="protein sequence ID" value="GEU79428.1"/>
    <property type="molecule type" value="Genomic_DNA"/>
</dbReference>
<dbReference type="InterPro" id="IPR002156">
    <property type="entry name" value="RNaseH_domain"/>
</dbReference>
<dbReference type="PANTHER" id="PTHR46148">
    <property type="entry name" value="CHROMO DOMAIN-CONTAINING PROTEIN"/>
    <property type="match status" value="1"/>
</dbReference>
<feature type="compositionally biased region" description="Basic and acidic residues" evidence="1">
    <location>
        <begin position="304"/>
        <end position="313"/>
    </location>
</feature>
<name>A0A6L2MZQ6_TANCI</name>
<protein>
    <submittedName>
        <fullName evidence="3">Reverse transcriptase domain-containing protein</fullName>
    </submittedName>
</protein>
<dbReference type="PROSITE" id="PS50879">
    <property type="entry name" value="RNASE_H_1"/>
    <property type="match status" value="1"/>
</dbReference>
<dbReference type="CDD" id="cd01647">
    <property type="entry name" value="RT_LTR"/>
    <property type="match status" value="1"/>
</dbReference>
<dbReference type="AlphaFoldDB" id="A0A6L2MZQ6"/>
<comment type="caution">
    <text evidence="3">The sequence shown here is derived from an EMBL/GenBank/DDBJ whole genome shotgun (WGS) entry which is preliminary data.</text>
</comment>
<keyword evidence="3" id="KW-0808">Transferase</keyword>
<reference evidence="3" key="1">
    <citation type="journal article" date="2019" name="Sci. Rep.">
        <title>Draft genome of Tanacetum cinerariifolium, the natural source of mosquito coil.</title>
        <authorList>
            <person name="Yamashiro T."/>
            <person name="Shiraishi A."/>
            <person name="Satake H."/>
            <person name="Nakayama K."/>
        </authorList>
    </citation>
    <scope>NUCLEOTIDE SEQUENCE</scope>
</reference>
<dbReference type="Pfam" id="PF17919">
    <property type="entry name" value="RT_RNaseH_2"/>
    <property type="match status" value="1"/>
</dbReference>
<dbReference type="Pfam" id="PF00078">
    <property type="entry name" value="RVT_1"/>
    <property type="match status" value="1"/>
</dbReference>
<dbReference type="InterPro" id="IPR000477">
    <property type="entry name" value="RT_dom"/>
</dbReference>
<evidence type="ECO:0000313" key="3">
    <source>
        <dbReference type="EMBL" id="GEU79428.1"/>
    </source>
</evidence>
<dbReference type="InterPro" id="IPR012337">
    <property type="entry name" value="RNaseH-like_sf"/>
</dbReference>
<feature type="compositionally biased region" description="Low complexity" evidence="1">
    <location>
        <begin position="286"/>
        <end position="300"/>
    </location>
</feature>
<dbReference type="GO" id="GO:0003964">
    <property type="term" value="F:RNA-directed DNA polymerase activity"/>
    <property type="evidence" value="ECO:0007669"/>
    <property type="project" value="UniProtKB-KW"/>
</dbReference>
<dbReference type="GO" id="GO:0003676">
    <property type="term" value="F:nucleic acid binding"/>
    <property type="evidence" value="ECO:0007669"/>
    <property type="project" value="InterPro"/>
</dbReference>
<keyword evidence="3" id="KW-0695">RNA-directed DNA polymerase</keyword>